<proteinExistence type="predicted"/>
<evidence type="ECO:0000313" key="2">
    <source>
        <dbReference type="Proteomes" id="UP001589609"/>
    </source>
</evidence>
<sequence>MKGKLLIGNYSVVEMRIKYYMKCLLVETPEHVIQYLEKRLKTFKCMLENRNIYPRIVVVSIQDLIKEYSLDVIRIKEYINRKKDYDSPSRTITVGFNIKTGIGK</sequence>
<gene>
    <name evidence="1" type="ORF">ACFFMS_09470</name>
</gene>
<protein>
    <submittedName>
        <fullName evidence="1">Uncharacterized protein</fullName>
    </submittedName>
</protein>
<keyword evidence="2" id="KW-1185">Reference proteome</keyword>
<name>A0ABV5WEB5_9BACI</name>
<dbReference type="EMBL" id="JBHMAF010000038">
    <property type="protein sequence ID" value="MFB9758722.1"/>
    <property type="molecule type" value="Genomic_DNA"/>
</dbReference>
<dbReference type="Proteomes" id="UP001589609">
    <property type="component" value="Unassembled WGS sequence"/>
</dbReference>
<evidence type="ECO:0000313" key="1">
    <source>
        <dbReference type="EMBL" id="MFB9758722.1"/>
    </source>
</evidence>
<accession>A0ABV5WEB5</accession>
<organism evidence="1 2">
    <name type="scientific">Ectobacillus funiculus</name>
    <dbReference type="NCBI Taxonomy" id="137993"/>
    <lineage>
        <taxon>Bacteria</taxon>
        <taxon>Bacillati</taxon>
        <taxon>Bacillota</taxon>
        <taxon>Bacilli</taxon>
        <taxon>Bacillales</taxon>
        <taxon>Bacillaceae</taxon>
        <taxon>Ectobacillus</taxon>
    </lineage>
</organism>
<reference evidence="1 2" key="1">
    <citation type="submission" date="2024-09" db="EMBL/GenBank/DDBJ databases">
        <authorList>
            <person name="Sun Q."/>
            <person name="Mori K."/>
        </authorList>
    </citation>
    <scope>NUCLEOTIDE SEQUENCE [LARGE SCALE GENOMIC DNA]</scope>
    <source>
        <strain evidence="1 2">JCM 11201</strain>
    </source>
</reference>
<comment type="caution">
    <text evidence="1">The sequence shown here is derived from an EMBL/GenBank/DDBJ whole genome shotgun (WGS) entry which is preliminary data.</text>
</comment>